<dbReference type="CDD" id="cd04301">
    <property type="entry name" value="NAT_SF"/>
    <property type="match status" value="1"/>
</dbReference>
<reference evidence="2 3" key="1">
    <citation type="submission" date="2020-08" db="EMBL/GenBank/DDBJ databases">
        <title>A Genomic Blueprint of the Chicken Gut Microbiome.</title>
        <authorList>
            <person name="Gilroy R."/>
            <person name="Ravi A."/>
            <person name="Getino M."/>
            <person name="Pursley I."/>
            <person name="Horton D.L."/>
            <person name="Alikhan N.-F."/>
            <person name="Baker D."/>
            <person name="Gharbi K."/>
            <person name="Hall N."/>
            <person name="Watson M."/>
            <person name="Adriaenssens E.M."/>
            <person name="Foster-Nyarko E."/>
            <person name="Jarju S."/>
            <person name="Secka A."/>
            <person name="Antonio M."/>
            <person name="Oren A."/>
            <person name="Chaudhuri R."/>
            <person name="La Ragione R.M."/>
            <person name="Hildebrand F."/>
            <person name="Pallen M.J."/>
        </authorList>
    </citation>
    <scope>NUCLEOTIDE SEQUENCE [LARGE SCALE GENOMIC DNA]</scope>
    <source>
        <strain evidence="2 3">Sa3CUA2</strain>
    </source>
</reference>
<dbReference type="InterPro" id="IPR052523">
    <property type="entry name" value="Trichothecene_AcTrans"/>
</dbReference>
<dbReference type="InterPro" id="IPR000182">
    <property type="entry name" value="GNAT_dom"/>
</dbReference>
<evidence type="ECO:0000313" key="3">
    <source>
        <dbReference type="Proteomes" id="UP000604241"/>
    </source>
</evidence>
<dbReference type="RefSeq" id="WP_191781884.1">
    <property type="nucleotide sequence ID" value="NZ_JACSQV010000005.1"/>
</dbReference>
<name>A0ABR8QCC6_9CELL</name>
<comment type="caution">
    <text evidence="2">The sequence shown here is derived from an EMBL/GenBank/DDBJ whole genome shotgun (WGS) entry which is preliminary data.</text>
</comment>
<evidence type="ECO:0000259" key="1">
    <source>
        <dbReference type="PROSITE" id="PS51186"/>
    </source>
</evidence>
<protein>
    <submittedName>
        <fullName evidence="2">GNAT family N-acetyltransferase</fullName>
    </submittedName>
</protein>
<dbReference type="PANTHER" id="PTHR42791:SF1">
    <property type="entry name" value="N-ACETYLTRANSFERASE DOMAIN-CONTAINING PROTEIN"/>
    <property type="match status" value="1"/>
</dbReference>
<dbReference type="SUPFAM" id="SSF55729">
    <property type="entry name" value="Acyl-CoA N-acyltransferases (Nat)"/>
    <property type="match status" value="1"/>
</dbReference>
<dbReference type="PANTHER" id="PTHR42791">
    <property type="entry name" value="GNAT FAMILY ACETYLTRANSFERASE"/>
    <property type="match status" value="1"/>
</dbReference>
<gene>
    <name evidence="2" type="ORF">H9657_07240</name>
</gene>
<dbReference type="InterPro" id="IPR016181">
    <property type="entry name" value="Acyl_CoA_acyltransferase"/>
</dbReference>
<organism evidence="2 3">
    <name type="scientific">Cellulomonas avistercoris</name>
    <dbReference type="NCBI Taxonomy" id="2762242"/>
    <lineage>
        <taxon>Bacteria</taxon>
        <taxon>Bacillati</taxon>
        <taxon>Actinomycetota</taxon>
        <taxon>Actinomycetes</taxon>
        <taxon>Micrococcales</taxon>
        <taxon>Cellulomonadaceae</taxon>
        <taxon>Cellulomonas</taxon>
    </lineage>
</organism>
<dbReference type="Gene3D" id="3.40.630.30">
    <property type="match status" value="1"/>
</dbReference>
<evidence type="ECO:0000313" key="2">
    <source>
        <dbReference type="EMBL" id="MBD7918071.1"/>
    </source>
</evidence>
<feature type="domain" description="N-acetyltransferase" evidence="1">
    <location>
        <begin position="2"/>
        <end position="202"/>
    </location>
</feature>
<proteinExistence type="predicted"/>
<dbReference type="PROSITE" id="PS51186">
    <property type="entry name" value="GNAT"/>
    <property type="match status" value="1"/>
</dbReference>
<dbReference type="Pfam" id="PF13508">
    <property type="entry name" value="Acetyltransf_7"/>
    <property type="match status" value="1"/>
</dbReference>
<sequence length="209" mass="21678">MTTIRPATSADVPSLRTVCALAYDENPLMRWVLPDASTRADACAAWLGPSLERYLATGRLDVLVVDEHVVAVAAWRPPGTDVGTGATTLPSPAGVLRALVGATRAAQVLEALGGTGALAPAEPGAYLNYLAVHPEHQSRGFGGRLLRHGLDALRGEAGTPWLATTDPRNVPFYERHGFARAGTRTLGVDGPGLTVLHGPGCTAPPAPPA</sequence>
<accession>A0ABR8QCC6</accession>
<dbReference type="EMBL" id="JACSQV010000005">
    <property type="protein sequence ID" value="MBD7918071.1"/>
    <property type="molecule type" value="Genomic_DNA"/>
</dbReference>
<dbReference type="Proteomes" id="UP000604241">
    <property type="component" value="Unassembled WGS sequence"/>
</dbReference>
<keyword evidence="3" id="KW-1185">Reference proteome</keyword>